<feature type="domain" description="DNA methylase N-4/N-6" evidence="5">
    <location>
        <begin position="152"/>
        <end position="475"/>
    </location>
</feature>
<name>A0ABV3FY96_9NOCA</name>
<keyword evidence="7" id="KW-1185">Reference proteome</keyword>
<dbReference type="GO" id="GO:0008168">
    <property type="term" value="F:methyltransferase activity"/>
    <property type="evidence" value="ECO:0007669"/>
    <property type="project" value="UniProtKB-KW"/>
</dbReference>
<evidence type="ECO:0000313" key="7">
    <source>
        <dbReference type="Proteomes" id="UP001551695"/>
    </source>
</evidence>
<comment type="caution">
    <text evidence="6">The sequence shown here is derived from an EMBL/GenBank/DDBJ whole genome shotgun (WGS) entry which is preliminary data.</text>
</comment>
<dbReference type="EMBL" id="JBFAKC010000010">
    <property type="protein sequence ID" value="MEV0710408.1"/>
    <property type="molecule type" value="Genomic_DNA"/>
</dbReference>
<dbReference type="SUPFAM" id="SSF53335">
    <property type="entry name" value="S-adenosyl-L-methionine-dependent methyltransferases"/>
    <property type="match status" value="1"/>
</dbReference>
<evidence type="ECO:0000256" key="1">
    <source>
        <dbReference type="ARBA" id="ARBA00006594"/>
    </source>
</evidence>
<evidence type="ECO:0000313" key="6">
    <source>
        <dbReference type="EMBL" id="MEV0710408.1"/>
    </source>
</evidence>
<dbReference type="InterPro" id="IPR002941">
    <property type="entry name" value="DNA_methylase_N4/N6"/>
</dbReference>
<dbReference type="InterPro" id="IPR002052">
    <property type="entry name" value="DNA_methylase_N6_adenine_CS"/>
</dbReference>
<evidence type="ECO:0000256" key="3">
    <source>
        <dbReference type="ARBA" id="ARBA00022679"/>
    </source>
</evidence>
<evidence type="ECO:0000256" key="4">
    <source>
        <dbReference type="ARBA" id="ARBA00022691"/>
    </source>
</evidence>
<keyword evidence="2 6" id="KW-0489">Methyltransferase</keyword>
<dbReference type="Pfam" id="PF01555">
    <property type="entry name" value="N6_N4_Mtase"/>
    <property type="match status" value="1"/>
</dbReference>
<comment type="similarity">
    <text evidence="1">Belongs to the N(4)/N(6)-methyltransferase family.</text>
</comment>
<dbReference type="RefSeq" id="WP_357786293.1">
    <property type="nucleotide sequence ID" value="NZ_JBFAKC010000010.1"/>
</dbReference>
<dbReference type="GO" id="GO:0032259">
    <property type="term" value="P:methylation"/>
    <property type="evidence" value="ECO:0007669"/>
    <property type="project" value="UniProtKB-KW"/>
</dbReference>
<evidence type="ECO:0000259" key="5">
    <source>
        <dbReference type="Pfam" id="PF01555"/>
    </source>
</evidence>
<dbReference type="InterPro" id="IPR029063">
    <property type="entry name" value="SAM-dependent_MTases_sf"/>
</dbReference>
<reference evidence="6 7" key="1">
    <citation type="submission" date="2024-06" db="EMBL/GenBank/DDBJ databases">
        <title>The Natural Products Discovery Center: Release of the First 8490 Sequenced Strains for Exploring Actinobacteria Biosynthetic Diversity.</title>
        <authorList>
            <person name="Kalkreuter E."/>
            <person name="Kautsar S.A."/>
            <person name="Yang D."/>
            <person name="Bader C.D."/>
            <person name="Teijaro C.N."/>
            <person name="Fluegel L."/>
            <person name="Davis C.M."/>
            <person name="Simpson J.R."/>
            <person name="Lauterbach L."/>
            <person name="Steele A.D."/>
            <person name="Gui C."/>
            <person name="Meng S."/>
            <person name="Li G."/>
            <person name="Viehrig K."/>
            <person name="Ye F."/>
            <person name="Su P."/>
            <person name="Kiefer A.F."/>
            <person name="Nichols A."/>
            <person name="Cepeda A.J."/>
            <person name="Yan W."/>
            <person name="Fan B."/>
            <person name="Jiang Y."/>
            <person name="Adhikari A."/>
            <person name="Zheng C.-J."/>
            <person name="Schuster L."/>
            <person name="Cowan T.M."/>
            <person name="Smanski M.J."/>
            <person name="Chevrette M.G."/>
            <person name="De Carvalho L.P.S."/>
            <person name="Shen B."/>
        </authorList>
    </citation>
    <scope>NUCLEOTIDE SEQUENCE [LARGE SCALE GENOMIC DNA]</scope>
    <source>
        <strain evidence="6 7">NPDC050403</strain>
    </source>
</reference>
<dbReference type="PRINTS" id="PR00506">
    <property type="entry name" value="D21N6MTFRASE"/>
</dbReference>
<dbReference type="PROSITE" id="PS00092">
    <property type="entry name" value="N6_MTASE"/>
    <property type="match status" value="1"/>
</dbReference>
<gene>
    <name evidence="6" type="ORF">AB0I48_22850</name>
</gene>
<dbReference type="EC" id="2.1.1.-" evidence="6"/>
<dbReference type="InterPro" id="IPR002295">
    <property type="entry name" value="N4/N6-MTase_EcoPI_Mod-like"/>
</dbReference>
<dbReference type="Proteomes" id="UP001551695">
    <property type="component" value="Unassembled WGS sequence"/>
</dbReference>
<proteinExistence type="inferred from homology"/>
<sequence>MADETNILDQLISQVGDDALRSRLAREVELLRGSRRFGLVFDRHLPESVRLADYPIRKGIRVALRDESTTATWAVLGFTDNTRAVAILDGDGGERSVSDLVVVREFGEPIYPGLTSIEKIRRGSADAPWHVIINGENFHALQALRSTHRAKVDLIYIDPPYNTGNDGWIYNDRYVDQNDRAKSSKWLSFLERRLLIARDLLKTTGVIIVAIGDDEHHRLRMLLDQIFGGENFLSNVVWNGGRKNDSRYVSKGADYMLIYARDESALAERETRWREERVGVETVLAQGVAAWSAADGDEIAAEAAMRAWFRDQAADSPVRALSRFVYFLPDGTLCSDTDMRAPEDRPNRCRTPITNPANGVEYAVPPNGWFCEETTLFRLRNEGFIIFRADPSKPPRLKKPLEQTSGQVALSVFDRQRTHSGRHLQDVLGDKRFPFPKDHEVLMRWIRLVAHQNAVVLDFFGGSGTTTEAVLRLNAEDGGNRRSILVTNNEVGAKEAKSLRAAGHLPGTPGWEARGVFERVCRPRISTVVTGKRPDDSLYSEGLPANVEFFDLIYLDPGRVRRGSEYAAVAPLMWLEGGAQGERIEAIPKDGWALTGSYGVLFSIDALKPFASAIAEAATTDSVPRVLFVITDSPAEYQAAVEQLPVGIDTVQLYTDYLSNYTINVDGRAT</sequence>
<evidence type="ECO:0000256" key="2">
    <source>
        <dbReference type="ARBA" id="ARBA00022603"/>
    </source>
</evidence>
<dbReference type="Gene3D" id="3.40.50.150">
    <property type="entry name" value="Vaccinia Virus protein VP39"/>
    <property type="match status" value="1"/>
</dbReference>
<keyword evidence="4" id="KW-0949">S-adenosyl-L-methionine</keyword>
<accession>A0ABV3FY96</accession>
<protein>
    <submittedName>
        <fullName evidence="6">Site-specific DNA-methyltransferase</fullName>
        <ecNumber evidence="6">2.1.1.-</ecNumber>
    </submittedName>
</protein>
<organism evidence="6 7">
    <name type="scientific">Nocardia aurea</name>
    <dbReference type="NCBI Taxonomy" id="2144174"/>
    <lineage>
        <taxon>Bacteria</taxon>
        <taxon>Bacillati</taxon>
        <taxon>Actinomycetota</taxon>
        <taxon>Actinomycetes</taxon>
        <taxon>Mycobacteriales</taxon>
        <taxon>Nocardiaceae</taxon>
        <taxon>Nocardia</taxon>
    </lineage>
</organism>
<keyword evidence="3 6" id="KW-0808">Transferase</keyword>